<name>A0A8H2ZPF2_9HELO</name>
<keyword evidence="12" id="KW-0326">Glycosidase</keyword>
<keyword evidence="10" id="KW-0325">Glycoprotein</keyword>
<dbReference type="OrthoDB" id="416222at2759"/>
<sequence>MNKSYFDNNPPPIYPSPIGTGTPLWKDSYVKAMSMIDHMTTEEKSKLTTGAMNTGNGCSGIIPAIPRFGFPGMCFQDSGNGVRGVEFSSSFPSGIHVGASWNKTLAYQRASVMAGEFRALGVNVVLGPGFSNDPYLCGSLASETVHGIQAQGLIASTKHFIGYEQETNRNRVTSMPDAVHAGTGSIMCSYNQINNTYGCQNSKTLNGLLKTELGFNGFVVSDWDAQHSGFVSALSGLDVAMALPGYEVFWGPNLTAAVNNNSMPISRLDDMATSIPYDLLKPHTPINGRDPASKQILLESAVQGHVLVKNVDNSLPLRSPKLLSLFGYDAKAPDQNNPGPGYSSWTYGYTISQIAINGTLISGGGSGSNNPSYISSPFDAIRQRAFDDGGSIFWDFINVNATANVDPASDACLVFINAFASESIDRVDLHDDYSDALVNNIADQCNNTIVIIHNAGVRLVDQFINHDNVTAVIFAHLPGQESGRTLASILYGDTAPSGKLPYSIPMNESDYGLFLSPSLPEPPFEYFPQSNFTGGIYIDYRAFDLQNITPRYEFGYGLSYTTFSYSNLSVKNFLQSPLPEFPSGAVKEGGMEDLWDIIAQVSVQVENSGIMDGAEVAQLYVGVPGGPVRQLRGFNKIEITPREKVTVGFELTRRDLSTWDAKSQMWKLQKGTYNIYVGGSSRELPLSGVINL</sequence>
<dbReference type="Pfam" id="PF01915">
    <property type="entry name" value="Glyco_hydro_3_C"/>
    <property type="match status" value="1"/>
</dbReference>
<dbReference type="InterPro" id="IPR036962">
    <property type="entry name" value="Glyco_hydro_3_N_sf"/>
</dbReference>
<accession>A0A8H2ZPF2</accession>
<organism evidence="15 16">
    <name type="scientific">Sclerotinia trifoliorum</name>
    <dbReference type="NCBI Taxonomy" id="28548"/>
    <lineage>
        <taxon>Eukaryota</taxon>
        <taxon>Fungi</taxon>
        <taxon>Dikarya</taxon>
        <taxon>Ascomycota</taxon>
        <taxon>Pezizomycotina</taxon>
        <taxon>Leotiomycetes</taxon>
        <taxon>Helotiales</taxon>
        <taxon>Sclerotiniaceae</taxon>
        <taxon>Sclerotinia</taxon>
    </lineage>
</organism>
<keyword evidence="6" id="KW-0964">Secreted</keyword>
<dbReference type="GO" id="GO:0030245">
    <property type="term" value="P:cellulose catabolic process"/>
    <property type="evidence" value="ECO:0007669"/>
    <property type="project" value="UniProtKB-KW"/>
</dbReference>
<evidence type="ECO:0000256" key="7">
    <source>
        <dbReference type="ARBA" id="ARBA00022729"/>
    </source>
</evidence>
<dbReference type="EMBL" id="CAJHIA010000012">
    <property type="protein sequence ID" value="CAD6444355.1"/>
    <property type="molecule type" value="Genomic_DNA"/>
</dbReference>
<evidence type="ECO:0000256" key="1">
    <source>
        <dbReference type="ARBA" id="ARBA00000448"/>
    </source>
</evidence>
<evidence type="ECO:0000256" key="9">
    <source>
        <dbReference type="ARBA" id="ARBA00023001"/>
    </source>
</evidence>
<dbReference type="PANTHER" id="PTHR42715">
    <property type="entry name" value="BETA-GLUCOSIDASE"/>
    <property type="match status" value="1"/>
</dbReference>
<protein>
    <recommendedName>
        <fullName evidence="5">beta-glucosidase</fullName>
        <ecNumber evidence="5">3.2.1.21</ecNumber>
    </recommendedName>
</protein>
<comment type="pathway">
    <text evidence="3">Glycan metabolism; cellulose degradation.</text>
</comment>
<evidence type="ECO:0000256" key="3">
    <source>
        <dbReference type="ARBA" id="ARBA00004987"/>
    </source>
</evidence>
<reference evidence="15" key="1">
    <citation type="submission" date="2020-10" db="EMBL/GenBank/DDBJ databases">
        <authorList>
            <person name="Kusch S."/>
        </authorList>
    </citation>
    <scope>NUCLEOTIDE SEQUENCE</scope>
    <source>
        <strain evidence="15">SwB9</strain>
    </source>
</reference>
<evidence type="ECO:0000256" key="11">
    <source>
        <dbReference type="ARBA" id="ARBA00023277"/>
    </source>
</evidence>
<evidence type="ECO:0000256" key="8">
    <source>
        <dbReference type="ARBA" id="ARBA00022801"/>
    </source>
</evidence>
<dbReference type="EC" id="3.2.1.21" evidence="5"/>
<evidence type="ECO:0000259" key="14">
    <source>
        <dbReference type="SMART" id="SM01217"/>
    </source>
</evidence>
<proteinExistence type="inferred from homology"/>
<comment type="caution">
    <text evidence="15">The sequence shown here is derived from an EMBL/GenBank/DDBJ whole genome shotgun (WGS) entry which is preliminary data.</text>
</comment>
<comment type="catalytic activity">
    <reaction evidence="1">
        <text>Hydrolysis of terminal, non-reducing beta-D-glucosyl residues with release of beta-D-glucose.</text>
        <dbReference type="EC" id="3.2.1.21"/>
    </reaction>
</comment>
<dbReference type="InterPro" id="IPR036881">
    <property type="entry name" value="Glyco_hydro_3_C_sf"/>
</dbReference>
<dbReference type="InterPro" id="IPR013783">
    <property type="entry name" value="Ig-like_fold"/>
</dbReference>
<evidence type="ECO:0000313" key="16">
    <source>
        <dbReference type="Proteomes" id="UP000624404"/>
    </source>
</evidence>
<keyword evidence="7" id="KW-0732">Signal</keyword>
<dbReference type="Gene3D" id="3.20.20.300">
    <property type="entry name" value="Glycoside hydrolase, family 3, N-terminal domain"/>
    <property type="match status" value="1"/>
</dbReference>
<dbReference type="PRINTS" id="PR00133">
    <property type="entry name" value="GLHYDRLASE3"/>
</dbReference>
<dbReference type="SUPFAM" id="SSF52279">
    <property type="entry name" value="Beta-D-glucan exohydrolase, C-terminal domain"/>
    <property type="match status" value="1"/>
</dbReference>
<keyword evidence="8" id="KW-0378">Hydrolase</keyword>
<evidence type="ECO:0000256" key="5">
    <source>
        <dbReference type="ARBA" id="ARBA00012744"/>
    </source>
</evidence>
<dbReference type="Gene3D" id="2.60.40.10">
    <property type="entry name" value="Immunoglobulins"/>
    <property type="match status" value="1"/>
</dbReference>
<dbReference type="Pfam" id="PF14310">
    <property type="entry name" value="Fn3-like"/>
    <property type="match status" value="1"/>
</dbReference>
<evidence type="ECO:0000256" key="6">
    <source>
        <dbReference type="ARBA" id="ARBA00022525"/>
    </source>
</evidence>
<comment type="similarity">
    <text evidence="4">Belongs to the glycosyl hydrolase 3 family.</text>
</comment>
<dbReference type="SMART" id="SM01217">
    <property type="entry name" value="Fn3_like"/>
    <property type="match status" value="1"/>
</dbReference>
<evidence type="ECO:0000256" key="2">
    <source>
        <dbReference type="ARBA" id="ARBA00004613"/>
    </source>
</evidence>
<dbReference type="Gene3D" id="3.40.50.1700">
    <property type="entry name" value="Glycoside hydrolase family 3 C-terminal domain"/>
    <property type="match status" value="1"/>
</dbReference>
<comment type="subcellular location">
    <subcellularLocation>
        <location evidence="2">Secreted</location>
    </subcellularLocation>
</comment>
<dbReference type="InterPro" id="IPR001764">
    <property type="entry name" value="Glyco_hydro_3_N"/>
</dbReference>
<dbReference type="InterPro" id="IPR026891">
    <property type="entry name" value="Fn3-like"/>
</dbReference>
<evidence type="ECO:0000313" key="15">
    <source>
        <dbReference type="EMBL" id="CAD6444355.1"/>
    </source>
</evidence>
<evidence type="ECO:0000256" key="10">
    <source>
        <dbReference type="ARBA" id="ARBA00023180"/>
    </source>
</evidence>
<dbReference type="PANTHER" id="PTHR42715:SF5">
    <property type="entry name" value="BETA-GLUCOSIDASE M-RELATED"/>
    <property type="match status" value="1"/>
</dbReference>
<dbReference type="InterPro" id="IPR017853">
    <property type="entry name" value="GH"/>
</dbReference>
<evidence type="ECO:0000256" key="13">
    <source>
        <dbReference type="ARBA" id="ARBA00023326"/>
    </source>
</evidence>
<dbReference type="InterPro" id="IPR050288">
    <property type="entry name" value="Cellulose_deg_GH3"/>
</dbReference>
<dbReference type="Pfam" id="PF00933">
    <property type="entry name" value="Glyco_hydro_3"/>
    <property type="match status" value="1"/>
</dbReference>
<feature type="domain" description="Fibronectin type III-like" evidence="14">
    <location>
        <begin position="615"/>
        <end position="681"/>
    </location>
</feature>
<evidence type="ECO:0000256" key="4">
    <source>
        <dbReference type="ARBA" id="ARBA00005336"/>
    </source>
</evidence>
<dbReference type="GO" id="GO:0005576">
    <property type="term" value="C:extracellular region"/>
    <property type="evidence" value="ECO:0007669"/>
    <property type="project" value="UniProtKB-SubCell"/>
</dbReference>
<keyword evidence="11" id="KW-0119">Carbohydrate metabolism</keyword>
<evidence type="ECO:0000256" key="12">
    <source>
        <dbReference type="ARBA" id="ARBA00023295"/>
    </source>
</evidence>
<gene>
    <name evidence="15" type="ORF">SCLTRI_LOCUS4147</name>
</gene>
<keyword evidence="9" id="KW-0136">Cellulose degradation</keyword>
<dbReference type="Proteomes" id="UP000624404">
    <property type="component" value="Unassembled WGS sequence"/>
</dbReference>
<dbReference type="InterPro" id="IPR002772">
    <property type="entry name" value="Glyco_hydro_3_C"/>
</dbReference>
<dbReference type="AlphaFoldDB" id="A0A8H2ZPF2"/>
<dbReference type="SUPFAM" id="SSF51445">
    <property type="entry name" value="(Trans)glycosidases"/>
    <property type="match status" value="1"/>
</dbReference>
<keyword evidence="13" id="KW-0624">Polysaccharide degradation</keyword>
<dbReference type="GO" id="GO:0008422">
    <property type="term" value="F:beta-glucosidase activity"/>
    <property type="evidence" value="ECO:0007669"/>
    <property type="project" value="UniProtKB-EC"/>
</dbReference>
<keyword evidence="16" id="KW-1185">Reference proteome</keyword>